<name>A0A328U853_9FIRM</name>
<comment type="caution">
    <text evidence="1">The sequence shown here is derived from an EMBL/GenBank/DDBJ whole genome shotgun (WGS) entry which is preliminary data.</text>
</comment>
<evidence type="ECO:0000313" key="2">
    <source>
        <dbReference type="Proteomes" id="UP000249377"/>
    </source>
</evidence>
<sequence length="73" mass="8642">MKARIPKHREFVIDMKEVPEAQRDECWGKLSAILDAYKKEGKSVYTESFIEDNEEKVKALQAEYPFTYTIELR</sequence>
<dbReference type="AlphaFoldDB" id="A0A328U853"/>
<dbReference type="Proteomes" id="UP000249377">
    <property type="component" value="Unassembled WGS sequence"/>
</dbReference>
<reference evidence="1 2" key="1">
    <citation type="submission" date="2018-06" db="EMBL/GenBank/DDBJ databases">
        <title>Noncontiguous genome sequence of Ruminococcaceae bacterium ASD2818.</title>
        <authorList>
            <person name="Chaplin A.V."/>
            <person name="Sokolova S.R."/>
            <person name="Kochetkova T.O."/>
            <person name="Goltsov A.Y."/>
            <person name="Trofimov D.Y."/>
            <person name="Efimov B.A."/>
        </authorList>
    </citation>
    <scope>NUCLEOTIDE SEQUENCE [LARGE SCALE GENOMIC DNA]</scope>
    <source>
        <strain evidence="1 2">ASD2818</strain>
    </source>
</reference>
<organism evidence="1 2">
    <name type="scientific">Hydrogeniiclostridium mannosilyticum</name>
    <dbReference type="NCBI Taxonomy" id="2764322"/>
    <lineage>
        <taxon>Bacteria</taxon>
        <taxon>Bacillati</taxon>
        <taxon>Bacillota</taxon>
        <taxon>Clostridia</taxon>
        <taxon>Eubacteriales</taxon>
        <taxon>Acutalibacteraceae</taxon>
        <taxon>Hydrogeniiclostridium</taxon>
    </lineage>
</organism>
<evidence type="ECO:0000313" key="1">
    <source>
        <dbReference type="EMBL" id="RAQ22456.1"/>
    </source>
</evidence>
<proteinExistence type="predicted"/>
<dbReference type="EMBL" id="QLYR01000013">
    <property type="protein sequence ID" value="RAQ22456.1"/>
    <property type="molecule type" value="Genomic_DNA"/>
</dbReference>
<keyword evidence="2" id="KW-1185">Reference proteome</keyword>
<protein>
    <submittedName>
        <fullName evidence="1">Methylenetetrahydrofolate dehydrogenase</fullName>
    </submittedName>
</protein>
<accession>A0A328U853</accession>
<gene>
    <name evidence="1" type="ORF">DPQ25_13130</name>
</gene>
<dbReference type="RefSeq" id="WP_112333631.1">
    <property type="nucleotide sequence ID" value="NZ_JADPHD010000002.1"/>
</dbReference>